<gene>
    <name evidence="8" type="primary">ccmA</name>
    <name evidence="8" type="ORF">WNY58_09685</name>
</gene>
<evidence type="ECO:0000259" key="7">
    <source>
        <dbReference type="PROSITE" id="PS50893"/>
    </source>
</evidence>
<dbReference type="InterPro" id="IPR027417">
    <property type="entry name" value="P-loop_NTPase"/>
</dbReference>
<keyword evidence="6" id="KW-0472">Membrane</keyword>
<evidence type="ECO:0000256" key="4">
    <source>
        <dbReference type="ARBA" id="ARBA00022840"/>
    </source>
</evidence>
<comment type="caution">
    <text evidence="8">The sequence shown here is derived from an EMBL/GenBank/DDBJ whole genome shotgun (WGS) entry which is preliminary data.</text>
</comment>
<accession>A0ABU9TT13</accession>
<evidence type="ECO:0000256" key="3">
    <source>
        <dbReference type="ARBA" id="ARBA00022748"/>
    </source>
</evidence>
<dbReference type="InterPro" id="IPR003593">
    <property type="entry name" value="AAA+_ATPase"/>
</dbReference>
<evidence type="ECO:0000256" key="2">
    <source>
        <dbReference type="ARBA" id="ARBA00022741"/>
    </source>
</evidence>
<evidence type="ECO:0000256" key="1">
    <source>
        <dbReference type="ARBA" id="ARBA00022448"/>
    </source>
</evidence>
<keyword evidence="9" id="KW-1185">Reference proteome</keyword>
<evidence type="ECO:0000313" key="9">
    <source>
        <dbReference type="Proteomes" id="UP001449225"/>
    </source>
</evidence>
<dbReference type="NCBIfam" id="NF010061">
    <property type="entry name" value="PRK13538.1"/>
    <property type="match status" value="1"/>
</dbReference>
<keyword evidence="3" id="KW-0201">Cytochrome c-type biogenesis</keyword>
<keyword evidence="1" id="KW-0813">Transport</keyword>
<dbReference type="Proteomes" id="UP001449225">
    <property type="component" value="Unassembled WGS sequence"/>
</dbReference>
<name>A0ABU9TT13_9GAMM</name>
<keyword evidence="4" id="KW-0067">ATP-binding</keyword>
<dbReference type="NCBIfam" id="TIGR01189">
    <property type="entry name" value="ccmA"/>
    <property type="match status" value="1"/>
</dbReference>
<dbReference type="PANTHER" id="PTHR43499:SF1">
    <property type="entry name" value="ABC TRANSPORTER I FAMILY MEMBER 1"/>
    <property type="match status" value="1"/>
</dbReference>
<feature type="domain" description="ABC transporter" evidence="7">
    <location>
        <begin position="14"/>
        <end position="216"/>
    </location>
</feature>
<dbReference type="SMART" id="SM00382">
    <property type="entry name" value="AAA"/>
    <property type="match status" value="1"/>
</dbReference>
<keyword evidence="5" id="KW-1278">Translocase</keyword>
<dbReference type="InterPro" id="IPR003439">
    <property type="entry name" value="ABC_transporter-like_ATP-bd"/>
</dbReference>
<keyword evidence="2" id="KW-0547">Nucleotide-binding</keyword>
<proteinExistence type="predicted"/>
<reference evidence="8 9" key="1">
    <citation type="submission" date="2024-03" db="EMBL/GenBank/DDBJ databases">
        <title>Community enrichment and isolation of bacterial strains for fucoidan degradation.</title>
        <authorList>
            <person name="Sichert A."/>
        </authorList>
    </citation>
    <scope>NUCLEOTIDE SEQUENCE [LARGE SCALE GENOMIC DNA]</scope>
    <source>
        <strain evidence="8 9">AS76</strain>
    </source>
</reference>
<dbReference type="RefSeq" id="WP_197462732.1">
    <property type="nucleotide sequence ID" value="NZ_CAXBCE010000064.1"/>
</dbReference>
<dbReference type="InterPro" id="IPR005895">
    <property type="entry name" value="ABC_transptr_haem_export_CcmA"/>
</dbReference>
<dbReference type="PANTHER" id="PTHR43499">
    <property type="entry name" value="ABC TRANSPORTER I FAMILY MEMBER 1"/>
    <property type="match status" value="1"/>
</dbReference>
<dbReference type="SUPFAM" id="SSF52540">
    <property type="entry name" value="P-loop containing nucleoside triphosphate hydrolases"/>
    <property type="match status" value="1"/>
</dbReference>
<dbReference type="EMBL" id="JBBMRA010000007">
    <property type="protein sequence ID" value="MEM5536658.1"/>
    <property type="molecule type" value="Genomic_DNA"/>
</dbReference>
<organism evidence="8 9">
    <name type="scientific">Neptuniibacter pectenicola</name>
    <dbReference type="NCBI Taxonomy" id="1806669"/>
    <lineage>
        <taxon>Bacteria</taxon>
        <taxon>Pseudomonadati</taxon>
        <taxon>Pseudomonadota</taxon>
        <taxon>Gammaproteobacteria</taxon>
        <taxon>Oceanospirillales</taxon>
        <taxon>Oceanospirillaceae</taxon>
        <taxon>Neptuniibacter</taxon>
    </lineage>
</organism>
<dbReference type="Gene3D" id="3.40.50.300">
    <property type="entry name" value="P-loop containing nucleotide triphosphate hydrolases"/>
    <property type="match status" value="1"/>
</dbReference>
<dbReference type="PROSITE" id="PS50893">
    <property type="entry name" value="ABC_TRANSPORTER_2"/>
    <property type="match status" value="1"/>
</dbReference>
<evidence type="ECO:0000256" key="5">
    <source>
        <dbReference type="ARBA" id="ARBA00022967"/>
    </source>
</evidence>
<sequence>MILFLENGLSTALLQVEQLYCERDDRILFEDLSFTVNAGEVIQVEGQNGSGKTTLLRILSGLSSHYEGAIYWKGSPLSDVQDDFRRELLYFGHHPGVKAVLTPEENLQWYAAMHPAINGENIAMALDKVGLRGFEDSPCHTLSAGQNRRVSLARLYLTHAKLWILDEPFTAIDKKGVAQKEQLILDHAAKGGSVILTTHHELAISEKVRRFNLDELAGT</sequence>
<evidence type="ECO:0000313" key="8">
    <source>
        <dbReference type="EMBL" id="MEM5536658.1"/>
    </source>
</evidence>
<protein>
    <submittedName>
        <fullName evidence="8">Cytochrome c biogenesis heme-transporting ATPase CcmA</fullName>
    </submittedName>
</protein>
<dbReference type="Pfam" id="PF00005">
    <property type="entry name" value="ABC_tran"/>
    <property type="match status" value="1"/>
</dbReference>
<evidence type="ECO:0000256" key="6">
    <source>
        <dbReference type="ARBA" id="ARBA00023136"/>
    </source>
</evidence>
<dbReference type="CDD" id="cd03231">
    <property type="entry name" value="ABC_CcmA_heme_exporter"/>
    <property type="match status" value="1"/>
</dbReference>